<dbReference type="InterPro" id="IPR012317">
    <property type="entry name" value="Poly(ADP-ribose)pol_cat_dom"/>
</dbReference>
<dbReference type="GO" id="GO:0003950">
    <property type="term" value="F:NAD+ poly-ADP-ribosyltransferase activity"/>
    <property type="evidence" value="ECO:0007669"/>
    <property type="project" value="UniProtKB-UniRule"/>
</dbReference>
<dbReference type="GO" id="GO:0070212">
    <property type="term" value="P:protein poly-ADP-ribosylation"/>
    <property type="evidence" value="ECO:0007669"/>
    <property type="project" value="TreeGrafter"/>
</dbReference>
<organism evidence="10 11">
    <name type="scientific">Tetraodon nigroviridis</name>
    <name type="common">Spotted green pufferfish</name>
    <name type="synonym">Chelonodon nigroviridis</name>
    <dbReference type="NCBI Taxonomy" id="99883"/>
    <lineage>
        <taxon>Eukaryota</taxon>
        <taxon>Metazoa</taxon>
        <taxon>Chordata</taxon>
        <taxon>Craniata</taxon>
        <taxon>Vertebrata</taxon>
        <taxon>Euteleostomi</taxon>
        <taxon>Actinopterygii</taxon>
        <taxon>Neopterygii</taxon>
        <taxon>Teleostei</taxon>
        <taxon>Neoteleostei</taxon>
        <taxon>Acanthomorphata</taxon>
        <taxon>Eupercaria</taxon>
        <taxon>Tetraodontiformes</taxon>
        <taxon>Tetradontoidea</taxon>
        <taxon>Tetraodontidae</taxon>
        <taxon>Tetraodon</taxon>
    </lineage>
</organism>
<evidence type="ECO:0000256" key="2">
    <source>
        <dbReference type="ARBA" id="ARBA00022676"/>
    </source>
</evidence>
<evidence type="ECO:0000313" key="11">
    <source>
        <dbReference type="Proteomes" id="UP000007303"/>
    </source>
</evidence>
<evidence type="ECO:0000256" key="7">
    <source>
        <dbReference type="RuleBase" id="RU362114"/>
    </source>
</evidence>
<dbReference type="Pfam" id="PF00644">
    <property type="entry name" value="PARP"/>
    <property type="match status" value="1"/>
</dbReference>
<evidence type="ECO:0000256" key="8">
    <source>
        <dbReference type="SAM" id="MobiDB-lite"/>
    </source>
</evidence>
<dbReference type="Ensembl" id="ENSTNIT00000017246.1">
    <property type="protein sequence ID" value="ENSTNIP00000017031.1"/>
    <property type="gene ID" value="ENSTNIG00000014023.1"/>
</dbReference>
<reference evidence="11" key="1">
    <citation type="journal article" date="2004" name="Nature">
        <title>Genome duplication in the teleost fish Tetraodon nigroviridis reveals the early vertebrate proto-karyotype.</title>
        <authorList>
            <person name="Jaillon O."/>
            <person name="Aury J.-M."/>
            <person name="Brunet F."/>
            <person name="Petit J.-L."/>
            <person name="Stange-Thomann N."/>
            <person name="Mauceli E."/>
            <person name="Bouneau L."/>
            <person name="Fischer C."/>
            <person name="Ozouf-Costaz C."/>
            <person name="Bernot A."/>
            <person name="Nicaud S."/>
            <person name="Jaffe D."/>
            <person name="Fisher S."/>
            <person name="Lutfalla G."/>
            <person name="Dossat C."/>
            <person name="Segurens B."/>
            <person name="Dasilva C."/>
            <person name="Salanoubat M."/>
            <person name="Levy M."/>
            <person name="Boudet N."/>
            <person name="Castellano S."/>
            <person name="Anthouard V."/>
            <person name="Jubin C."/>
            <person name="Castelli V."/>
            <person name="Katinka M."/>
            <person name="Vacherie B."/>
            <person name="Biemont C."/>
            <person name="Skalli Z."/>
            <person name="Cattolico L."/>
            <person name="Poulain J."/>
            <person name="De Berardinis V."/>
            <person name="Cruaud C."/>
            <person name="Duprat S."/>
            <person name="Brottier P."/>
            <person name="Coutanceau J.-P."/>
            <person name="Gouzy J."/>
            <person name="Parra G."/>
            <person name="Lardier G."/>
            <person name="Chapple C."/>
            <person name="McKernan K.J."/>
            <person name="McEwan P."/>
            <person name="Bosak S."/>
            <person name="Kellis M."/>
            <person name="Volff J.-N."/>
            <person name="Guigo R."/>
            <person name="Zody M.C."/>
            <person name="Mesirov J."/>
            <person name="Lindblad-Toh K."/>
            <person name="Birren B."/>
            <person name="Nusbaum C."/>
            <person name="Kahn D."/>
            <person name="Robinson-Rechavi M."/>
            <person name="Laudet V."/>
            <person name="Schachter V."/>
            <person name="Quetier F."/>
            <person name="Saurin W."/>
            <person name="Scarpelli C."/>
            <person name="Wincker P."/>
            <person name="Lander E.S."/>
            <person name="Weissenbach J."/>
            <person name="Roest Crollius H."/>
        </authorList>
    </citation>
    <scope>NUCLEOTIDE SEQUENCE [LARGE SCALE GENOMIC DNA]</scope>
</reference>
<keyword evidence="5" id="KW-0539">Nucleus</keyword>
<evidence type="ECO:0000259" key="9">
    <source>
        <dbReference type="PROSITE" id="PS51059"/>
    </source>
</evidence>
<dbReference type="InterPro" id="IPR012677">
    <property type="entry name" value="Nucleotide-bd_a/b_plait_sf"/>
</dbReference>
<comment type="similarity">
    <text evidence="6">Belongs to the ARTD/PARP family.</text>
</comment>
<feature type="domain" description="PARP catalytic" evidence="9">
    <location>
        <begin position="727"/>
        <end position="927"/>
    </location>
</feature>
<dbReference type="InterPro" id="IPR003903">
    <property type="entry name" value="UIM_dom"/>
</dbReference>
<dbReference type="GO" id="GO:0005737">
    <property type="term" value="C:cytoplasm"/>
    <property type="evidence" value="ECO:0007669"/>
    <property type="project" value="TreeGrafter"/>
</dbReference>
<evidence type="ECO:0000256" key="1">
    <source>
        <dbReference type="ARBA" id="ARBA00004123"/>
    </source>
</evidence>
<dbReference type="EC" id="2.4.2.-" evidence="7"/>
<keyword evidence="11" id="KW-1185">Reference proteome</keyword>
<dbReference type="SMART" id="SM00726">
    <property type="entry name" value="UIM"/>
    <property type="match status" value="2"/>
</dbReference>
<evidence type="ECO:0000256" key="4">
    <source>
        <dbReference type="ARBA" id="ARBA00023027"/>
    </source>
</evidence>
<dbReference type="GO" id="GO:0010629">
    <property type="term" value="P:negative regulation of gene expression"/>
    <property type="evidence" value="ECO:0007669"/>
    <property type="project" value="TreeGrafter"/>
</dbReference>
<dbReference type="PANTHER" id="PTHR14453">
    <property type="entry name" value="PARP/ZINC FINGER CCCH TYPE DOMAIN CONTAINING PROTEIN"/>
    <property type="match status" value="1"/>
</dbReference>
<proteinExistence type="inferred from homology"/>
<accession>H3D940</accession>
<feature type="region of interest" description="Disordered" evidence="8">
    <location>
        <begin position="243"/>
        <end position="283"/>
    </location>
</feature>
<dbReference type="Proteomes" id="UP000007303">
    <property type="component" value="Unassembled WGS sequence"/>
</dbReference>
<dbReference type="STRING" id="99883.ENSTNIP00000017031"/>
<dbReference type="PROSITE" id="PS51059">
    <property type="entry name" value="PARP_CATALYTIC"/>
    <property type="match status" value="1"/>
</dbReference>
<dbReference type="GO" id="GO:0003714">
    <property type="term" value="F:transcription corepressor activity"/>
    <property type="evidence" value="ECO:0007669"/>
    <property type="project" value="TreeGrafter"/>
</dbReference>
<sequence>MSVDNQEERALEVLNLPPNIDQELLVLYFENKRRSGGGPLVWRKRGHTAIVVFEETEAAARVLSKEVHALQNTDLRVRRAAGKDQRRLLLRGIRPSTSVDFVELYVENTLGLTLEEYELCFPPARDSVLIQLGQPLTQDFQTLSAKISQRLINGASLTLEEVEQTDSVLVRNLQPSTSPEMLSLYFESRGGAHAVMDVTKLSESTARVSFADYDSVDLVLAQPHKLKGADLEVRPYFDFLQPTAASDPQADSPEDAGDKEQSSHMASEIPAETSQTAAAQGAEDLTEEVPLTDFISIADPVKQEAQFLDRAEVKARLQRSMSQTPATYMVLDSNVVVTALSCTSADQACSFVKSQLAHVSTEDIDVLTLKGMESEMQTVVTEFLTSQIESEVVVCMEPDVLKYIQAHCHRLLVDMDQVSVIPLESLDVSGFKIYGHPVACSTAKEMLQGIVSSICTKTITVSSPGIARYLLEKDCTMFLSSMEEEFQVYITVTFTSAAIHLDEPSAEITELLESAKKVITALDDGFLMDQTSANQCASSDDMDLYPTEEDEAPDATGAGILYTNESLSVEDEQLRSPEDLEEEANLSLAIQYSMDSNQRSMEEEEQLQKALMLSKEVNQYEMMESATDQLNEAISASLEEAVKASNTVQFHVFATNEASLQQVDTAFKKRAIERKHGVEIQTEGTIINIFGFNKFVSQALYDVQLLLSRMLHSPSNQEILQEMQAHNTASGENSVLKTLPSATKVDEDSNEFRLVAEAFNNGICEYKNKIQIVQVDRLENRLLYHQYQLKRMSIQQTSTQAEFEKTLYHGTSEESMKEICLHGFNRSFCGKNATVYGQGVYFAVNSAVSLNDRYSPPNADGHKFVFVSRVLTGDYTKGCSSMKAAPLKPGSDVPFRYDSVTNNMDNPKIFVIFSDTQAFPQYLITCK</sequence>
<dbReference type="OMA" id="DHWLQGS"/>
<dbReference type="InterPro" id="IPR035979">
    <property type="entry name" value="RBD_domain_sf"/>
</dbReference>
<name>H3D940_TETNG</name>
<dbReference type="InParanoid" id="H3D940"/>
<dbReference type="FunCoup" id="H3D940">
    <property type="interactions" value="174"/>
</dbReference>
<dbReference type="GO" id="GO:0005634">
    <property type="term" value="C:nucleus"/>
    <property type="evidence" value="ECO:0007669"/>
    <property type="project" value="UniProtKB-SubCell"/>
</dbReference>
<dbReference type="InterPro" id="IPR034464">
    <property type="entry name" value="PAR10_RRM1_2"/>
</dbReference>
<keyword evidence="4 7" id="KW-0520">NAD</keyword>
<dbReference type="CDD" id="cd12547">
    <property type="entry name" value="RRM1_2_PAR10"/>
    <property type="match status" value="1"/>
</dbReference>
<dbReference type="PANTHER" id="PTHR14453:SF94">
    <property type="entry name" value="PROTEIN MONO-ADP-RIBOSYLTRANSFERASE PARP10"/>
    <property type="match status" value="1"/>
</dbReference>
<reference evidence="10" key="3">
    <citation type="submission" date="2025-09" db="UniProtKB">
        <authorList>
            <consortium name="Ensembl"/>
        </authorList>
    </citation>
    <scope>IDENTIFICATION</scope>
</reference>
<dbReference type="SUPFAM" id="SSF54928">
    <property type="entry name" value="RNA-binding domain, RBD"/>
    <property type="match status" value="1"/>
</dbReference>
<dbReference type="Gene3D" id="3.30.70.330">
    <property type="match status" value="2"/>
</dbReference>
<keyword evidence="2 7" id="KW-0328">Glycosyltransferase</keyword>
<comment type="subcellular location">
    <subcellularLocation>
        <location evidence="1">Nucleus</location>
    </subcellularLocation>
</comment>
<dbReference type="Gene3D" id="3.90.228.10">
    <property type="match status" value="1"/>
</dbReference>
<keyword evidence="3 7" id="KW-0808">Transferase</keyword>
<evidence type="ECO:0000256" key="6">
    <source>
        <dbReference type="ARBA" id="ARBA00024347"/>
    </source>
</evidence>
<dbReference type="GeneTree" id="ENSGT00940000162035"/>
<dbReference type="InterPro" id="IPR052056">
    <property type="entry name" value="Mono-ARTD/PARP"/>
</dbReference>
<dbReference type="PROSITE" id="PS50330">
    <property type="entry name" value="UIM"/>
    <property type="match status" value="1"/>
</dbReference>
<evidence type="ECO:0000313" key="10">
    <source>
        <dbReference type="Ensembl" id="ENSTNIP00000017031.1"/>
    </source>
</evidence>
<dbReference type="SUPFAM" id="SSF56399">
    <property type="entry name" value="ADP-ribosylation"/>
    <property type="match status" value="1"/>
</dbReference>
<evidence type="ECO:0000256" key="3">
    <source>
        <dbReference type="ARBA" id="ARBA00022679"/>
    </source>
</evidence>
<reference evidence="10" key="2">
    <citation type="submission" date="2025-08" db="UniProtKB">
        <authorList>
            <consortium name="Ensembl"/>
        </authorList>
    </citation>
    <scope>IDENTIFICATION</scope>
</reference>
<dbReference type="GO" id="GO:1990404">
    <property type="term" value="F:NAD+-protein mono-ADP-ribosyltransferase activity"/>
    <property type="evidence" value="ECO:0007669"/>
    <property type="project" value="TreeGrafter"/>
</dbReference>
<evidence type="ECO:0000256" key="5">
    <source>
        <dbReference type="ARBA" id="ARBA00023242"/>
    </source>
</evidence>
<dbReference type="GO" id="GO:0003676">
    <property type="term" value="F:nucleic acid binding"/>
    <property type="evidence" value="ECO:0007669"/>
    <property type="project" value="InterPro"/>
</dbReference>
<dbReference type="HOGENOM" id="CLU_011681_0_0_1"/>
<dbReference type="FunFam" id="3.90.228.10:FF:000008">
    <property type="entry name" value="Poly [ADP-ribose] polymerase"/>
    <property type="match status" value="1"/>
</dbReference>
<dbReference type="AlphaFoldDB" id="H3D940"/>
<dbReference type="CDD" id="cd01439">
    <property type="entry name" value="TCCD_inducible_PARP_like"/>
    <property type="match status" value="1"/>
</dbReference>
<protein>
    <recommendedName>
        <fullName evidence="7">Poly [ADP-ribose] polymerase</fullName>
        <shortName evidence="7">PARP</shortName>
        <ecNumber evidence="7">2.4.2.-</ecNumber>
    </recommendedName>
</protein>
<dbReference type="Pfam" id="PF23085">
    <property type="entry name" value="RRM_PARP14_3"/>
    <property type="match status" value="2"/>
</dbReference>